<feature type="region of interest" description="Disordered" evidence="1">
    <location>
        <begin position="331"/>
        <end position="364"/>
    </location>
</feature>
<evidence type="ECO:0000313" key="4">
    <source>
        <dbReference type="Proteomes" id="UP000649617"/>
    </source>
</evidence>
<name>A0A812JV20_SYMPI</name>
<dbReference type="OrthoDB" id="66599at2759"/>
<dbReference type="Proteomes" id="UP000649617">
    <property type="component" value="Unassembled WGS sequence"/>
</dbReference>
<evidence type="ECO:0000256" key="1">
    <source>
        <dbReference type="SAM" id="MobiDB-lite"/>
    </source>
</evidence>
<dbReference type="InterPro" id="IPR048738">
    <property type="entry name" value="CEP104_Znf"/>
</dbReference>
<organism evidence="3 4">
    <name type="scientific">Symbiodinium pilosum</name>
    <name type="common">Dinoflagellate</name>
    <dbReference type="NCBI Taxonomy" id="2952"/>
    <lineage>
        <taxon>Eukaryota</taxon>
        <taxon>Sar</taxon>
        <taxon>Alveolata</taxon>
        <taxon>Dinophyceae</taxon>
        <taxon>Suessiales</taxon>
        <taxon>Symbiodiniaceae</taxon>
        <taxon>Symbiodinium</taxon>
    </lineage>
</organism>
<dbReference type="SMART" id="SM01349">
    <property type="entry name" value="TOG"/>
    <property type="match status" value="1"/>
</dbReference>
<dbReference type="InterPro" id="IPR011989">
    <property type="entry name" value="ARM-like"/>
</dbReference>
<dbReference type="GO" id="GO:0005929">
    <property type="term" value="C:cilium"/>
    <property type="evidence" value="ECO:0007669"/>
    <property type="project" value="TreeGrafter"/>
</dbReference>
<dbReference type="InterPro" id="IPR016024">
    <property type="entry name" value="ARM-type_fold"/>
</dbReference>
<dbReference type="EMBL" id="CAJNIZ010002814">
    <property type="protein sequence ID" value="CAE7214892.1"/>
    <property type="molecule type" value="Genomic_DNA"/>
</dbReference>
<dbReference type="SUPFAM" id="SSF48371">
    <property type="entry name" value="ARM repeat"/>
    <property type="match status" value="1"/>
</dbReference>
<feature type="domain" description="TOG" evidence="2">
    <location>
        <begin position="76"/>
        <end position="333"/>
    </location>
</feature>
<feature type="compositionally biased region" description="Polar residues" evidence="1">
    <location>
        <begin position="343"/>
        <end position="363"/>
    </location>
</feature>
<reference evidence="3" key="1">
    <citation type="submission" date="2021-02" db="EMBL/GenBank/DDBJ databases">
        <authorList>
            <person name="Dougan E. K."/>
            <person name="Rhodes N."/>
            <person name="Thang M."/>
            <person name="Chan C."/>
        </authorList>
    </citation>
    <scope>NUCLEOTIDE SEQUENCE</scope>
</reference>
<dbReference type="PANTHER" id="PTHR13371">
    <property type="entry name" value="GLYCINE-, GLUTAMATE-, THIENYLCYCLOHEXYLPIPERIDINE-BINDING PROTEIN"/>
    <property type="match status" value="1"/>
</dbReference>
<dbReference type="Pfam" id="PF21039">
    <property type="entry name" value="CEP104_ZnF"/>
    <property type="match status" value="1"/>
</dbReference>
<dbReference type="InterPro" id="IPR034085">
    <property type="entry name" value="TOG"/>
</dbReference>
<dbReference type="InterPro" id="IPR052607">
    <property type="entry name" value="CEP104-like"/>
</dbReference>
<keyword evidence="4" id="KW-1185">Reference proteome</keyword>
<feature type="region of interest" description="Disordered" evidence="1">
    <location>
        <begin position="1"/>
        <end position="73"/>
    </location>
</feature>
<comment type="caution">
    <text evidence="3">The sequence shown here is derived from an EMBL/GenBank/DDBJ whole genome shotgun (WGS) entry which is preliminary data.</text>
</comment>
<evidence type="ECO:0000259" key="2">
    <source>
        <dbReference type="SMART" id="SM01349"/>
    </source>
</evidence>
<dbReference type="AlphaFoldDB" id="A0A812JV20"/>
<sequence length="481" mass="52817">MKAEKEGYQKEGYQAEATRREASVARTPPLSGAPKELPPEQPPEQPPLSERGPGFDAADHPLSGVPNVEDLSQPEPLNSSFLKEAEPLIELFGEYLTNCVYSKAWSLRDAALQKLTLDLNGEQSENQSKDQSRLAGYVVVLKRMVPDKNVQVFLAAAALLHTVCQELLGRSGPRRAEAHVALDPLMPLLVDRLGDSNARVDKAARDAHLCDLMRCATVGATFTAQYLLRPPKKKSVNPRVYISRMQLLTSMVTEAGIQPESKEGLPLDPTVQLAMDWFSNANADVRESAVKLVAACYAHAGLNRIEKYLANLRQAQREIFDEEFDRVDAGDGLGAGGDLGMPTQRTSRTAGSNRSTPKGQNSRPVAIPEDAVAEAEDVTKCQFCGMRNPEATQEAMDVHYWRECPMLTQCQFCEQVIEIAQLASHWREECEARSAATEACKDLAPNQCPLCRAEIGAGGEQDWFQHILRDGCAANPRKPPA</sequence>
<dbReference type="PANTHER" id="PTHR13371:SF0">
    <property type="entry name" value="CENTROSOMAL PROTEIN OF 104 KDA"/>
    <property type="match status" value="1"/>
</dbReference>
<accession>A0A812JV20</accession>
<dbReference type="Pfam" id="PF21040">
    <property type="entry name" value="CEP104-like_TOG"/>
    <property type="match status" value="1"/>
</dbReference>
<evidence type="ECO:0000313" key="3">
    <source>
        <dbReference type="EMBL" id="CAE7214892.1"/>
    </source>
</evidence>
<dbReference type="Gene3D" id="1.25.10.10">
    <property type="entry name" value="Leucine-rich Repeat Variant"/>
    <property type="match status" value="1"/>
</dbReference>
<proteinExistence type="predicted"/>
<protein>
    <submittedName>
        <fullName evidence="3">CEP104 protein</fullName>
    </submittedName>
</protein>
<gene>
    <name evidence="3" type="primary">CEP104</name>
    <name evidence="3" type="ORF">SPIL2461_LOCUS2532</name>
</gene>